<dbReference type="InterPro" id="IPR017441">
    <property type="entry name" value="Protein_kinase_ATP_BS"/>
</dbReference>
<dbReference type="InterPro" id="IPR000719">
    <property type="entry name" value="Prot_kinase_dom"/>
</dbReference>
<accession>A0A0N5A763</accession>
<dbReference type="InterPro" id="IPR000333">
    <property type="entry name" value="TGFB_receptor"/>
</dbReference>
<feature type="domain" description="GS" evidence="16">
    <location>
        <begin position="222"/>
        <end position="257"/>
    </location>
</feature>
<dbReference type="Gene3D" id="2.10.60.10">
    <property type="entry name" value="CD59"/>
    <property type="match status" value="1"/>
</dbReference>
<evidence type="ECO:0000256" key="6">
    <source>
        <dbReference type="ARBA" id="ARBA00022729"/>
    </source>
</evidence>
<dbReference type="PANTHER" id="PTHR23255:SF71">
    <property type="entry name" value="RECEPTOR PROTEIN SERINE_THREONINE KINASE"/>
    <property type="match status" value="1"/>
</dbReference>
<evidence type="ECO:0000256" key="7">
    <source>
        <dbReference type="ARBA" id="ARBA00022741"/>
    </source>
</evidence>
<dbReference type="Pfam" id="PF01064">
    <property type="entry name" value="Activin_recp"/>
    <property type="match status" value="1"/>
</dbReference>
<dbReference type="GO" id="GO:0071363">
    <property type="term" value="P:cellular response to growth factor stimulus"/>
    <property type="evidence" value="ECO:0007669"/>
    <property type="project" value="TreeGrafter"/>
</dbReference>
<keyword evidence="14" id="KW-0464">Manganese</keyword>
<keyword evidence="3 14" id="KW-0723">Serine/threonine-protein kinase</keyword>
<dbReference type="PROSITE" id="PS00108">
    <property type="entry name" value="PROTEIN_KINASE_ST"/>
    <property type="match status" value="1"/>
</dbReference>
<dbReference type="AlphaFoldDB" id="A0A0N5A763"/>
<dbReference type="Proteomes" id="UP000038045">
    <property type="component" value="Unplaced"/>
</dbReference>
<comment type="cofactor">
    <cofactor evidence="14">
        <name>Mg(2+)</name>
        <dbReference type="ChEBI" id="CHEBI:18420"/>
    </cofactor>
    <cofactor evidence="14">
        <name>Mn(2+)</name>
        <dbReference type="ChEBI" id="CHEBI:29035"/>
    </cofactor>
</comment>
<evidence type="ECO:0000313" key="18">
    <source>
        <dbReference type="WBParaSite" id="PTRK_0001785000.1"/>
    </source>
</evidence>
<keyword evidence="11 14" id="KW-0472">Membrane</keyword>
<evidence type="ECO:0000256" key="3">
    <source>
        <dbReference type="ARBA" id="ARBA00022527"/>
    </source>
</evidence>
<evidence type="ECO:0000256" key="10">
    <source>
        <dbReference type="ARBA" id="ARBA00022989"/>
    </source>
</evidence>
<evidence type="ECO:0000256" key="12">
    <source>
        <dbReference type="ARBA" id="ARBA00023170"/>
    </source>
</evidence>
<dbReference type="InterPro" id="IPR008271">
    <property type="entry name" value="Ser/Thr_kinase_AS"/>
</dbReference>
<dbReference type="WBParaSite" id="PTRK_0001785000.1">
    <property type="protein sequence ID" value="PTRK_0001785000.1"/>
    <property type="gene ID" value="PTRK_0001785000"/>
</dbReference>
<name>A0A0N5A763_PARTI</name>
<evidence type="ECO:0000256" key="13">
    <source>
        <dbReference type="PROSITE-ProRule" id="PRU10141"/>
    </source>
</evidence>
<dbReference type="GO" id="GO:0005524">
    <property type="term" value="F:ATP binding"/>
    <property type="evidence" value="ECO:0007669"/>
    <property type="project" value="UniProtKB-UniRule"/>
</dbReference>
<dbReference type="PROSITE" id="PS50011">
    <property type="entry name" value="PROTEIN_KINASE_DOM"/>
    <property type="match status" value="1"/>
</dbReference>
<evidence type="ECO:0000256" key="8">
    <source>
        <dbReference type="ARBA" id="ARBA00022777"/>
    </source>
</evidence>
<dbReference type="Pfam" id="PF00069">
    <property type="entry name" value="Pkinase"/>
    <property type="match status" value="1"/>
</dbReference>
<evidence type="ECO:0000313" key="17">
    <source>
        <dbReference type="Proteomes" id="UP000038045"/>
    </source>
</evidence>
<keyword evidence="5 14" id="KW-0812">Transmembrane</keyword>
<evidence type="ECO:0000259" key="15">
    <source>
        <dbReference type="PROSITE" id="PS50011"/>
    </source>
</evidence>
<evidence type="ECO:0000256" key="1">
    <source>
        <dbReference type="ARBA" id="ARBA00004479"/>
    </source>
</evidence>
<evidence type="ECO:0000256" key="2">
    <source>
        <dbReference type="ARBA" id="ARBA00009605"/>
    </source>
</evidence>
<dbReference type="PROSITE" id="PS00107">
    <property type="entry name" value="PROTEIN_KINASE_ATP"/>
    <property type="match status" value="1"/>
</dbReference>
<dbReference type="InterPro" id="IPR011009">
    <property type="entry name" value="Kinase-like_dom_sf"/>
</dbReference>
<feature type="binding site" evidence="13">
    <location>
        <position position="285"/>
    </location>
    <ligand>
        <name>ATP</name>
        <dbReference type="ChEBI" id="CHEBI:30616"/>
    </ligand>
</feature>
<keyword evidence="7 13" id="KW-0547">Nucleotide-binding</keyword>
<proteinExistence type="inferred from homology"/>
<sequence length="628" mass="72419">MISHEFVAHSKVTLRYGGVNFTSTLNAEFFPEKFVNYVDEVLCYCTFDQCGSDMEKILGSAFNNTCSSKAGTCYVELHNIVTNGGDPMYVYSYGCLENDFLMLGSCNTQGQTKRGDNMFLCCKDSNYCNKQFDLPDLNEKVRHMIYLRFIQTTFLVMCILTFLSILIMYMISLTSRGQRFFNAAKRYVRLKANAVLPIAYINFKCFNRNYDKESCYRSNEPTVITDLISELDKTDGGFDDSGSRGFPLIMQRTIAREVQLDKIIGKGRFGDVFSGVWRGEPVAVKIFHTREELAWSKEVEIYQTNNLRHPNLLRFIASDNKDTGMSTQLWLITEYHKLGSLYDYLTENIISMEVAANMIHSFANGLAYLHTEVPSLDTKPIIAHRDLKSKNLLVKNHYTLVIADFGLAKRDDKHAKLTNPNEPEIFACERVGTVRYLPPELLASDKNFPSFESYKRSDIYSAALIMWEILSRTYEPDEFPHVKNIEELKALLKEYREPYSEWLDRNPTIEEVKIVVVDKNLRPPMPSQFKQITKHSTHLFNMIQECWHSEPQSRINATYVKRSVSKLIFKSYETLLEHKVQDYIKPIMQCMANSPRHIYKLETANEETLLNTLHSDPLSEAPSDPTMD</sequence>
<keyword evidence="14" id="KW-0460">Magnesium</keyword>
<keyword evidence="17" id="KW-1185">Reference proteome</keyword>
<evidence type="ECO:0000256" key="9">
    <source>
        <dbReference type="ARBA" id="ARBA00022840"/>
    </source>
</evidence>
<evidence type="ECO:0000256" key="4">
    <source>
        <dbReference type="ARBA" id="ARBA00022679"/>
    </source>
</evidence>
<keyword evidence="12 14" id="KW-0675">Receptor</keyword>
<evidence type="ECO:0000256" key="11">
    <source>
        <dbReference type="ARBA" id="ARBA00023136"/>
    </source>
</evidence>
<dbReference type="InterPro" id="IPR000472">
    <property type="entry name" value="Activin_recp"/>
</dbReference>
<evidence type="ECO:0000259" key="16">
    <source>
        <dbReference type="PROSITE" id="PS51256"/>
    </source>
</evidence>
<keyword evidence="6" id="KW-0732">Signal</keyword>
<dbReference type="EC" id="2.7.11.30" evidence="14"/>
<dbReference type="GO" id="GO:0005886">
    <property type="term" value="C:plasma membrane"/>
    <property type="evidence" value="ECO:0007669"/>
    <property type="project" value="TreeGrafter"/>
</dbReference>
<dbReference type="SMART" id="SM00220">
    <property type="entry name" value="S_TKc"/>
    <property type="match status" value="1"/>
</dbReference>
<keyword evidence="4 14" id="KW-0808">Transferase</keyword>
<dbReference type="Gene3D" id="1.10.510.10">
    <property type="entry name" value="Transferase(Phosphotransferase) domain 1"/>
    <property type="match status" value="1"/>
</dbReference>
<dbReference type="SUPFAM" id="SSF56112">
    <property type="entry name" value="Protein kinase-like (PK-like)"/>
    <property type="match status" value="1"/>
</dbReference>
<organism evidence="17 18">
    <name type="scientific">Parastrongyloides trichosuri</name>
    <name type="common">Possum-specific nematode worm</name>
    <dbReference type="NCBI Taxonomy" id="131310"/>
    <lineage>
        <taxon>Eukaryota</taxon>
        <taxon>Metazoa</taxon>
        <taxon>Ecdysozoa</taxon>
        <taxon>Nematoda</taxon>
        <taxon>Chromadorea</taxon>
        <taxon>Rhabditida</taxon>
        <taxon>Tylenchina</taxon>
        <taxon>Panagrolaimomorpha</taxon>
        <taxon>Strongyloidoidea</taxon>
        <taxon>Strongyloididae</taxon>
        <taxon>Parastrongyloides</taxon>
    </lineage>
</organism>
<keyword evidence="10 14" id="KW-1133">Transmembrane helix</keyword>
<dbReference type="PANTHER" id="PTHR23255">
    <property type="entry name" value="TRANSFORMING GROWTH FACTOR-BETA RECEPTOR TYPE I AND II"/>
    <property type="match status" value="1"/>
</dbReference>
<dbReference type="GO" id="GO:0043235">
    <property type="term" value="C:receptor complex"/>
    <property type="evidence" value="ECO:0007669"/>
    <property type="project" value="TreeGrafter"/>
</dbReference>
<protein>
    <recommendedName>
        <fullName evidence="14">Serine/threonine-protein kinase receptor</fullName>
        <ecNumber evidence="14">2.7.11.30</ecNumber>
    </recommendedName>
</protein>
<dbReference type="GO" id="GO:0046872">
    <property type="term" value="F:metal ion binding"/>
    <property type="evidence" value="ECO:0007669"/>
    <property type="project" value="UniProtKB-KW"/>
</dbReference>
<reference evidence="18" key="1">
    <citation type="submission" date="2017-02" db="UniProtKB">
        <authorList>
            <consortium name="WormBaseParasite"/>
        </authorList>
    </citation>
    <scope>IDENTIFICATION</scope>
</reference>
<dbReference type="PRINTS" id="PR00653">
    <property type="entry name" value="ACTIVIN2R"/>
</dbReference>
<dbReference type="STRING" id="131310.A0A0N5A763"/>
<evidence type="ECO:0000256" key="5">
    <source>
        <dbReference type="ARBA" id="ARBA00022692"/>
    </source>
</evidence>
<comment type="catalytic activity">
    <reaction evidence="14">
        <text>L-threonyl-[receptor-protein] + ATP = O-phospho-L-threonyl-[receptor-protein] + ADP + H(+)</text>
        <dbReference type="Rhea" id="RHEA:44880"/>
        <dbReference type="Rhea" id="RHEA-COMP:11024"/>
        <dbReference type="Rhea" id="RHEA-COMP:11025"/>
        <dbReference type="ChEBI" id="CHEBI:15378"/>
        <dbReference type="ChEBI" id="CHEBI:30013"/>
        <dbReference type="ChEBI" id="CHEBI:30616"/>
        <dbReference type="ChEBI" id="CHEBI:61977"/>
        <dbReference type="ChEBI" id="CHEBI:456216"/>
        <dbReference type="EC" id="2.7.11.30"/>
    </reaction>
</comment>
<keyword evidence="9 13" id="KW-0067">ATP-binding</keyword>
<comment type="subcellular location">
    <subcellularLocation>
        <location evidence="1 14">Membrane</location>
        <topology evidence="1 14">Single-pass type I membrane protein</topology>
    </subcellularLocation>
</comment>
<keyword evidence="14" id="KW-0479">Metal-binding</keyword>
<dbReference type="Gene3D" id="3.30.200.20">
    <property type="entry name" value="Phosphorylase Kinase, domain 1"/>
    <property type="match status" value="1"/>
</dbReference>
<dbReference type="InterPro" id="IPR003605">
    <property type="entry name" value="GS_dom"/>
</dbReference>
<feature type="transmembrane region" description="Helical" evidence="14">
    <location>
        <begin position="149"/>
        <end position="171"/>
    </location>
</feature>
<dbReference type="PROSITE" id="PS51256">
    <property type="entry name" value="GS"/>
    <property type="match status" value="1"/>
</dbReference>
<dbReference type="GO" id="GO:0004675">
    <property type="term" value="F:transmembrane receptor protein serine/threonine kinase activity"/>
    <property type="evidence" value="ECO:0007669"/>
    <property type="project" value="UniProtKB-EC"/>
</dbReference>
<evidence type="ECO:0000256" key="14">
    <source>
        <dbReference type="RuleBase" id="RU361271"/>
    </source>
</evidence>
<dbReference type="InterPro" id="IPR045860">
    <property type="entry name" value="Snake_toxin-like_sf"/>
</dbReference>
<comment type="similarity">
    <text evidence="2 14">Belongs to the protein kinase superfamily. TKL Ser/Thr protein kinase family. TGFB receptor subfamily.</text>
</comment>
<keyword evidence="8 14" id="KW-0418">Kinase</keyword>
<feature type="domain" description="Protein kinase" evidence="15">
    <location>
        <begin position="258"/>
        <end position="568"/>
    </location>
</feature>